<feature type="transmembrane region" description="Helical" evidence="7">
    <location>
        <begin position="177"/>
        <end position="201"/>
    </location>
</feature>
<organism evidence="8 9">
    <name type="scientific">Myripristis murdjan</name>
    <name type="common">pinecone soldierfish</name>
    <dbReference type="NCBI Taxonomy" id="586833"/>
    <lineage>
        <taxon>Eukaryota</taxon>
        <taxon>Metazoa</taxon>
        <taxon>Chordata</taxon>
        <taxon>Craniata</taxon>
        <taxon>Vertebrata</taxon>
        <taxon>Euteleostomi</taxon>
        <taxon>Actinopterygii</taxon>
        <taxon>Neopterygii</taxon>
        <taxon>Teleostei</taxon>
        <taxon>Neoteleostei</taxon>
        <taxon>Acanthomorphata</taxon>
        <taxon>Holocentriformes</taxon>
        <taxon>Holocentridae</taxon>
        <taxon>Myripristis</taxon>
    </lineage>
</organism>
<keyword evidence="2" id="KW-0813">Transport</keyword>
<dbReference type="PANTHER" id="PTHR23506">
    <property type="entry name" value="GH10249P"/>
    <property type="match status" value="1"/>
</dbReference>
<keyword evidence="4 7" id="KW-1133">Transmembrane helix</keyword>
<dbReference type="GeneTree" id="ENSGT00940000157593"/>
<dbReference type="GO" id="GO:0005335">
    <property type="term" value="F:serotonin:sodium:chloride symporter activity"/>
    <property type="evidence" value="ECO:0007669"/>
    <property type="project" value="TreeGrafter"/>
</dbReference>
<reference evidence="8" key="2">
    <citation type="submission" date="2025-08" db="UniProtKB">
        <authorList>
            <consortium name="Ensembl"/>
        </authorList>
    </citation>
    <scope>IDENTIFICATION</scope>
</reference>
<reference evidence="8" key="3">
    <citation type="submission" date="2025-09" db="UniProtKB">
        <authorList>
            <consortium name="Ensembl"/>
        </authorList>
    </citation>
    <scope>IDENTIFICATION</scope>
</reference>
<dbReference type="GO" id="GO:0043195">
    <property type="term" value="C:terminal bouton"/>
    <property type="evidence" value="ECO:0007669"/>
    <property type="project" value="TreeGrafter"/>
</dbReference>
<name>A0A667XEH0_9TELE</name>
<feature type="transmembrane region" description="Helical" evidence="7">
    <location>
        <begin position="6"/>
        <end position="29"/>
    </location>
</feature>
<dbReference type="GO" id="GO:0030672">
    <property type="term" value="C:synaptic vesicle membrane"/>
    <property type="evidence" value="ECO:0007669"/>
    <property type="project" value="TreeGrafter"/>
</dbReference>
<evidence type="ECO:0000256" key="7">
    <source>
        <dbReference type="SAM" id="Phobius"/>
    </source>
</evidence>
<evidence type="ECO:0000313" key="9">
    <source>
        <dbReference type="Proteomes" id="UP000472263"/>
    </source>
</evidence>
<reference evidence="8" key="1">
    <citation type="submission" date="2019-06" db="EMBL/GenBank/DDBJ databases">
        <authorList>
            <consortium name="Wellcome Sanger Institute Data Sharing"/>
        </authorList>
    </citation>
    <scope>NUCLEOTIDE SEQUENCE [LARGE SCALE GENOMIC DNA]</scope>
</reference>
<accession>A0A667XEH0</accession>
<feature type="transmembrane region" description="Helical" evidence="7">
    <location>
        <begin position="302"/>
        <end position="325"/>
    </location>
</feature>
<feature type="transmembrane region" description="Helical" evidence="7">
    <location>
        <begin position="221"/>
        <end position="245"/>
    </location>
</feature>
<dbReference type="InParanoid" id="A0A667XEH0"/>
<keyword evidence="3 7" id="KW-0812">Transmembrane</keyword>
<proteinExistence type="predicted"/>
<dbReference type="SUPFAM" id="SSF103473">
    <property type="entry name" value="MFS general substrate transporter"/>
    <property type="match status" value="1"/>
</dbReference>
<comment type="subcellular location">
    <subcellularLocation>
        <location evidence="1">Membrane</location>
        <topology evidence="1">Multi-pass membrane protein</topology>
    </subcellularLocation>
</comment>
<dbReference type="AlphaFoldDB" id="A0A667XEH0"/>
<evidence type="ECO:0000313" key="8">
    <source>
        <dbReference type="Ensembl" id="ENSMMDP00005010889.1"/>
    </source>
</evidence>
<evidence type="ECO:0000256" key="5">
    <source>
        <dbReference type="ARBA" id="ARBA00023136"/>
    </source>
</evidence>
<evidence type="ECO:0000256" key="4">
    <source>
        <dbReference type="ARBA" id="ARBA00022989"/>
    </source>
</evidence>
<keyword evidence="5 7" id="KW-0472">Membrane</keyword>
<keyword evidence="9" id="KW-1185">Reference proteome</keyword>
<dbReference type="InterPro" id="IPR036259">
    <property type="entry name" value="MFS_trans_sf"/>
</dbReference>
<feature type="compositionally biased region" description="Low complexity" evidence="6">
    <location>
        <begin position="60"/>
        <end position="77"/>
    </location>
</feature>
<dbReference type="Proteomes" id="UP000472263">
    <property type="component" value="Chromosome 8"/>
</dbReference>
<feature type="transmembrane region" description="Helical" evidence="7">
    <location>
        <begin position="271"/>
        <end position="290"/>
    </location>
</feature>
<evidence type="ECO:0000256" key="3">
    <source>
        <dbReference type="ARBA" id="ARBA00022692"/>
    </source>
</evidence>
<evidence type="ECO:0000256" key="6">
    <source>
        <dbReference type="SAM" id="MobiDB-lite"/>
    </source>
</evidence>
<evidence type="ECO:0000256" key="1">
    <source>
        <dbReference type="ARBA" id="ARBA00004141"/>
    </source>
</evidence>
<dbReference type="Gene3D" id="1.20.1250.20">
    <property type="entry name" value="MFS general substrate transporter like domains"/>
    <property type="match status" value="1"/>
</dbReference>
<feature type="region of interest" description="Disordered" evidence="6">
    <location>
        <begin position="43"/>
        <end position="77"/>
    </location>
</feature>
<dbReference type="GO" id="GO:0015842">
    <property type="term" value="P:aminergic neurotransmitter loading into synaptic vesicle"/>
    <property type="evidence" value="ECO:0007669"/>
    <property type="project" value="TreeGrafter"/>
</dbReference>
<sequence length="349" mass="37982">MNCLGNILYILFLSCVFSPSVPILPSYLYSMDQLATRAAENSTVGSTFQPRSNSSVGLNSTAEPPSPASSSDSSIVAQNSSCPNYTTADTLLDHENVKVGVLLASKATIQLITNPFIGPLTNRWVTETVMAKFKVTSEPSSSSSFSYCSCVFGTSPSNAHMHIYPCLPFLANLPPSLCYVVHSLLCLVAGAPFGSVMYEYVGKMSPFLFRYGKNLVLCVDLILLPGAICFSTMAIGMLEASLPIWMMKTMCPRKWQLGINDSHADLRHEPVYGSIYAIANIAICIGFSVGPSVGGPIAAAFGFPWLMAIIGAVNILYAPLCFFLYRPRRQEENGFQDDQDISERKIKHF</sequence>
<feature type="compositionally biased region" description="Polar residues" evidence="6">
    <location>
        <begin position="43"/>
        <end position="59"/>
    </location>
</feature>
<dbReference type="InterPro" id="IPR050930">
    <property type="entry name" value="MFS_Vesicular_Transporter"/>
</dbReference>
<evidence type="ECO:0000256" key="2">
    <source>
        <dbReference type="ARBA" id="ARBA00022448"/>
    </source>
</evidence>
<dbReference type="PANTHER" id="PTHR23506:SF30">
    <property type="entry name" value="SYNAPTIC VESICULAR AMINE TRANSPORTER"/>
    <property type="match status" value="1"/>
</dbReference>
<protein>
    <submittedName>
        <fullName evidence="8">Solute carrier family 18 member 2</fullName>
    </submittedName>
</protein>
<dbReference type="Ensembl" id="ENSMMDT00005011225.1">
    <property type="protein sequence ID" value="ENSMMDP00005010889.1"/>
    <property type="gene ID" value="ENSMMDG00005005896.1"/>
</dbReference>